<evidence type="ECO:0000313" key="3">
    <source>
        <dbReference type="Proteomes" id="UP000307440"/>
    </source>
</evidence>
<keyword evidence="1" id="KW-0732">Signal</keyword>
<feature type="chain" id="PRO_5022925152" evidence="1">
    <location>
        <begin position="23"/>
        <end position="233"/>
    </location>
</feature>
<proteinExistence type="predicted"/>
<feature type="signal peptide" evidence="1">
    <location>
        <begin position="1"/>
        <end position="22"/>
    </location>
</feature>
<dbReference type="OrthoDB" id="2310204at2759"/>
<keyword evidence="3" id="KW-1185">Reference proteome</keyword>
<dbReference type="AlphaFoldDB" id="A0A5C3KB61"/>
<dbReference type="Proteomes" id="UP000307440">
    <property type="component" value="Unassembled WGS sequence"/>
</dbReference>
<protein>
    <submittedName>
        <fullName evidence="2">Uncharacterized protein</fullName>
    </submittedName>
</protein>
<sequence>MRSPIFATLVCTLSFFASLSLATPTPLKRADSVAFHDPRARGGALLNRSGGLGEPLNVIISGKSSPEILTKNGFLDYARAVGFSMECFGQHRGDPQPANLGDGNGWRGEREVLRQHFAIPLLGTCLQSLTGGNHFRVYQQDGPEANSGALFLAVSEEKDLANNHQIVPNGYNIGRDLFVNGAVGTKRFLLHTYTTTVEEVRGLLEPGSEGVNHGIAQDGVVKVLTVTRKFSLF</sequence>
<evidence type="ECO:0000256" key="1">
    <source>
        <dbReference type="SAM" id="SignalP"/>
    </source>
</evidence>
<evidence type="ECO:0000313" key="2">
    <source>
        <dbReference type="EMBL" id="TFK17144.1"/>
    </source>
</evidence>
<organism evidence="2 3">
    <name type="scientific">Coprinopsis marcescibilis</name>
    <name type="common">Agaric fungus</name>
    <name type="synonym">Psathyrella marcescibilis</name>
    <dbReference type="NCBI Taxonomy" id="230819"/>
    <lineage>
        <taxon>Eukaryota</taxon>
        <taxon>Fungi</taxon>
        <taxon>Dikarya</taxon>
        <taxon>Basidiomycota</taxon>
        <taxon>Agaricomycotina</taxon>
        <taxon>Agaricomycetes</taxon>
        <taxon>Agaricomycetidae</taxon>
        <taxon>Agaricales</taxon>
        <taxon>Agaricineae</taxon>
        <taxon>Psathyrellaceae</taxon>
        <taxon>Coprinopsis</taxon>
    </lineage>
</organism>
<dbReference type="EMBL" id="ML210561">
    <property type="protein sequence ID" value="TFK17144.1"/>
    <property type="molecule type" value="Genomic_DNA"/>
</dbReference>
<reference evidence="2 3" key="1">
    <citation type="journal article" date="2019" name="Nat. Ecol. Evol.">
        <title>Megaphylogeny resolves global patterns of mushroom evolution.</title>
        <authorList>
            <person name="Varga T."/>
            <person name="Krizsan K."/>
            <person name="Foldi C."/>
            <person name="Dima B."/>
            <person name="Sanchez-Garcia M."/>
            <person name="Sanchez-Ramirez S."/>
            <person name="Szollosi G.J."/>
            <person name="Szarkandi J.G."/>
            <person name="Papp V."/>
            <person name="Albert L."/>
            <person name="Andreopoulos W."/>
            <person name="Angelini C."/>
            <person name="Antonin V."/>
            <person name="Barry K.W."/>
            <person name="Bougher N.L."/>
            <person name="Buchanan P."/>
            <person name="Buyck B."/>
            <person name="Bense V."/>
            <person name="Catcheside P."/>
            <person name="Chovatia M."/>
            <person name="Cooper J."/>
            <person name="Damon W."/>
            <person name="Desjardin D."/>
            <person name="Finy P."/>
            <person name="Geml J."/>
            <person name="Haridas S."/>
            <person name="Hughes K."/>
            <person name="Justo A."/>
            <person name="Karasinski D."/>
            <person name="Kautmanova I."/>
            <person name="Kiss B."/>
            <person name="Kocsube S."/>
            <person name="Kotiranta H."/>
            <person name="LaButti K.M."/>
            <person name="Lechner B.E."/>
            <person name="Liimatainen K."/>
            <person name="Lipzen A."/>
            <person name="Lukacs Z."/>
            <person name="Mihaltcheva S."/>
            <person name="Morgado L.N."/>
            <person name="Niskanen T."/>
            <person name="Noordeloos M.E."/>
            <person name="Ohm R.A."/>
            <person name="Ortiz-Santana B."/>
            <person name="Ovrebo C."/>
            <person name="Racz N."/>
            <person name="Riley R."/>
            <person name="Savchenko A."/>
            <person name="Shiryaev A."/>
            <person name="Soop K."/>
            <person name="Spirin V."/>
            <person name="Szebenyi C."/>
            <person name="Tomsovsky M."/>
            <person name="Tulloss R.E."/>
            <person name="Uehling J."/>
            <person name="Grigoriev I.V."/>
            <person name="Vagvolgyi C."/>
            <person name="Papp T."/>
            <person name="Martin F.M."/>
            <person name="Miettinen O."/>
            <person name="Hibbett D.S."/>
            <person name="Nagy L.G."/>
        </authorList>
    </citation>
    <scope>NUCLEOTIDE SEQUENCE [LARGE SCALE GENOMIC DNA]</scope>
    <source>
        <strain evidence="2 3">CBS 121175</strain>
    </source>
</reference>
<gene>
    <name evidence="2" type="ORF">FA15DRAFT_676274</name>
</gene>
<accession>A0A5C3KB61</accession>
<name>A0A5C3KB61_COPMA</name>